<protein>
    <submittedName>
        <fullName evidence="1">Uncharacterized protein</fullName>
    </submittedName>
</protein>
<dbReference type="EMBL" id="BGZK01001650">
    <property type="protein sequence ID" value="GBP83941.1"/>
    <property type="molecule type" value="Genomic_DNA"/>
</dbReference>
<gene>
    <name evidence="1" type="ORF">EVAR_66511_1</name>
</gene>
<dbReference type="Proteomes" id="UP000299102">
    <property type="component" value="Unassembled WGS sequence"/>
</dbReference>
<organism evidence="1 2">
    <name type="scientific">Eumeta variegata</name>
    <name type="common">Bagworm moth</name>
    <name type="synonym">Eumeta japonica</name>
    <dbReference type="NCBI Taxonomy" id="151549"/>
    <lineage>
        <taxon>Eukaryota</taxon>
        <taxon>Metazoa</taxon>
        <taxon>Ecdysozoa</taxon>
        <taxon>Arthropoda</taxon>
        <taxon>Hexapoda</taxon>
        <taxon>Insecta</taxon>
        <taxon>Pterygota</taxon>
        <taxon>Neoptera</taxon>
        <taxon>Endopterygota</taxon>
        <taxon>Lepidoptera</taxon>
        <taxon>Glossata</taxon>
        <taxon>Ditrysia</taxon>
        <taxon>Tineoidea</taxon>
        <taxon>Psychidae</taxon>
        <taxon>Oiketicinae</taxon>
        <taxon>Eumeta</taxon>
    </lineage>
</organism>
<evidence type="ECO:0000313" key="1">
    <source>
        <dbReference type="EMBL" id="GBP83941.1"/>
    </source>
</evidence>
<proteinExistence type="predicted"/>
<name>A0A4C1Z544_EUMVA</name>
<sequence>MLGILLRNDNRTEEIHRRTQLINTAHRIGELKWQCAGHMARGTEMHELEGNCPLWWVFADFQIEEEKLFVEKFCFDEQYLGYDLDLRQVSSTHCSSAGTTALGWQPPDLARAMSQLNMNTVCIYYAVPATVRLAFSFCTKLWKIRPSSTGIDPTEYNTTSQHFFRGNSTPLSTVT</sequence>
<dbReference type="AlphaFoldDB" id="A0A4C1Z544"/>
<reference evidence="1 2" key="1">
    <citation type="journal article" date="2019" name="Commun. Biol.">
        <title>The bagworm genome reveals a unique fibroin gene that provides high tensile strength.</title>
        <authorList>
            <person name="Kono N."/>
            <person name="Nakamura H."/>
            <person name="Ohtoshi R."/>
            <person name="Tomita M."/>
            <person name="Numata K."/>
            <person name="Arakawa K."/>
        </authorList>
    </citation>
    <scope>NUCLEOTIDE SEQUENCE [LARGE SCALE GENOMIC DNA]</scope>
</reference>
<keyword evidence="2" id="KW-1185">Reference proteome</keyword>
<comment type="caution">
    <text evidence="1">The sequence shown here is derived from an EMBL/GenBank/DDBJ whole genome shotgun (WGS) entry which is preliminary data.</text>
</comment>
<accession>A0A4C1Z544</accession>
<evidence type="ECO:0000313" key="2">
    <source>
        <dbReference type="Proteomes" id="UP000299102"/>
    </source>
</evidence>